<dbReference type="InterPro" id="IPR050351">
    <property type="entry name" value="BphY/WalK/GraS-like"/>
</dbReference>
<evidence type="ECO:0000313" key="8">
    <source>
        <dbReference type="EMBL" id="GGH21212.1"/>
    </source>
</evidence>
<name>A0ABQ1YCY8_9BACT</name>
<evidence type="ECO:0000256" key="4">
    <source>
        <dbReference type="ARBA" id="ARBA00022679"/>
    </source>
</evidence>
<reference evidence="9" key="1">
    <citation type="journal article" date="2019" name="Int. J. Syst. Evol. Microbiol.">
        <title>The Global Catalogue of Microorganisms (GCM) 10K type strain sequencing project: providing services to taxonomists for standard genome sequencing and annotation.</title>
        <authorList>
            <consortium name="The Broad Institute Genomics Platform"/>
            <consortium name="The Broad Institute Genome Sequencing Center for Infectious Disease"/>
            <person name="Wu L."/>
            <person name="Ma J."/>
        </authorList>
    </citation>
    <scope>NUCLEOTIDE SEQUENCE [LARGE SCALE GENOMIC DNA]</scope>
    <source>
        <strain evidence="9">CGMCC 1.15288</strain>
    </source>
</reference>
<evidence type="ECO:0000256" key="6">
    <source>
        <dbReference type="ARBA" id="ARBA00023012"/>
    </source>
</evidence>
<protein>
    <recommendedName>
        <fullName evidence="2">histidine kinase</fullName>
        <ecNumber evidence="2">2.7.13.3</ecNumber>
    </recommendedName>
</protein>
<accession>A0ABQ1YCY8</accession>
<dbReference type="InterPro" id="IPR005467">
    <property type="entry name" value="His_kinase_dom"/>
</dbReference>
<dbReference type="Pfam" id="PF02518">
    <property type="entry name" value="HATPase_c"/>
    <property type="match status" value="1"/>
</dbReference>
<keyword evidence="6" id="KW-0902">Two-component regulatory system</keyword>
<keyword evidence="4" id="KW-0808">Transferase</keyword>
<evidence type="ECO:0000313" key="9">
    <source>
        <dbReference type="Proteomes" id="UP000600214"/>
    </source>
</evidence>
<sequence>MKIRERTEHLEKTLSILSDSEKQLEQQVKLHIHVIASISHDIRAPVRHTSYVLEYGQRLIEEKKYDSAVTLLKQIRQAVDNMYNMIDNLVTFVKPEVRGVTNAVTQVNLGELINNKILLFEHIAAANNANIKYEIAGGETILTDPKLLGIIIHNLIDNAIKIRYGNTLQIYIRRTPSDLHLIFEDNGPGLPAELIRWLNSSNSEEDSFLPAGYEGLGLLLLKQISKILHVDLDVTNRPGATIQLIFRGQ</sequence>
<organism evidence="8 9">
    <name type="scientific">Dyadobacter endophyticus</name>
    <dbReference type="NCBI Taxonomy" id="1749036"/>
    <lineage>
        <taxon>Bacteria</taxon>
        <taxon>Pseudomonadati</taxon>
        <taxon>Bacteroidota</taxon>
        <taxon>Cytophagia</taxon>
        <taxon>Cytophagales</taxon>
        <taxon>Spirosomataceae</taxon>
        <taxon>Dyadobacter</taxon>
    </lineage>
</organism>
<dbReference type="SUPFAM" id="SSF47384">
    <property type="entry name" value="Homodimeric domain of signal transducing histidine kinase"/>
    <property type="match status" value="1"/>
</dbReference>
<dbReference type="PANTHER" id="PTHR45453">
    <property type="entry name" value="PHOSPHATE REGULON SENSOR PROTEIN PHOR"/>
    <property type="match status" value="1"/>
</dbReference>
<dbReference type="PROSITE" id="PS50109">
    <property type="entry name" value="HIS_KIN"/>
    <property type="match status" value="1"/>
</dbReference>
<dbReference type="InterPro" id="IPR036097">
    <property type="entry name" value="HisK_dim/P_sf"/>
</dbReference>
<keyword evidence="5" id="KW-0418">Kinase</keyword>
<evidence type="ECO:0000256" key="3">
    <source>
        <dbReference type="ARBA" id="ARBA00022553"/>
    </source>
</evidence>
<dbReference type="InterPro" id="IPR003594">
    <property type="entry name" value="HATPase_dom"/>
</dbReference>
<feature type="domain" description="Histidine kinase" evidence="7">
    <location>
        <begin position="37"/>
        <end position="249"/>
    </location>
</feature>
<dbReference type="SMART" id="SM00387">
    <property type="entry name" value="HATPase_c"/>
    <property type="match status" value="1"/>
</dbReference>
<gene>
    <name evidence="8" type="ORF">GCM10007423_02170</name>
</gene>
<comment type="catalytic activity">
    <reaction evidence="1">
        <text>ATP + protein L-histidine = ADP + protein N-phospho-L-histidine.</text>
        <dbReference type="EC" id="2.7.13.3"/>
    </reaction>
</comment>
<comment type="caution">
    <text evidence="8">The sequence shown here is derived from an EMBL/GenBank/DDBJ whole genome shotgun (WGS) entry which is preliminary data.</text>
</comment>
<evidence type="ECO:0000256" key="1">
    <source>
        <dbReference type="ARBA" id="ARBA00000085"/>
    </source>
</evidence>
<dbReference type="Proteomes" id="UP000600214">
    <property type="component" value="Unassembled WGS sequence"/>
</dbReference>
<dbReference type="RefSeq" id="WP_188927811.1">
    <property type="nucleotide sequence ID" value="NZ_BMIA01000001.1"/>
</dbReference>
<keyword evidence="3" id="KW-0597">Phosphoprotein</keyword>
<dbReference type="SUPFAM" id="SSF55874">
    <property type="entry name" value="ATPase domain of HSP90 chaperone/DNA topoisomerase II/histidine kinase"/>
    <property type="match status" value="1"/>
</dbReference>
<proteinExistence type="predicted"/>
<dbReference type="EC" id="2.7.13.3" evidence="2"/>
<dbReference type="EMBL" id="BMIA01000001">
    <property type="protein sequence ID" value="GGH21212.1"/>
    <property type="molecule type" value="Genomic_DNA"/>
</dbReference>
<dbReference type="PANTHER" id="PTHR45453:SF1">
    <property type="entry name" value="PHOSPHATE REGULON SENSOR PROTEIN PHOR"/>
    <property type="match status" value="1"/>
</dbReference>
<dbReference type="Gene3D" id="1.10.287.130">
    <property type="match status" value="1"/>
</dbReference>
<evidence type="ECO:0000256" key="5">
    <source>
        <dbReference type="ARBA" id="ARBA00022777"/>
    </source>
</evidence>
<dbReference type="Gene3D" id="3.30.565.10">
    <property type="entry name" value="Histidine kinase-like ATPase, C-terminal domain"/>
    <property type="match status" value="1"/>
</dbReference>
<dbReference type="InterPro" id="IPR036890">
    <property type="entry name" value="HATPase_C_sf"/>
</dbReference>
<evidence type="ECO:0000259" key="7">
    <source>
        <dbReference type="PROSITE" id="PS50109"/>
    </source>
</evidence>
<keyword evidence="9" id="KW-1185">Reference proteome</keyword>
<evidence type="ECO:0000256" key="2">
    <source>
        <dbReference type="ARBA" id="ARBA00012438"/>
    </source>
</evidence>